<dbReference type="Proteomes" id="UP000004063">
    <property type="component" value="Chromosome"/>
</dbReference>
<dbReference type="PROSITE" id="PS01007">
    <property type="entry name" value="TRANSPOSASE_MUTATOR"/>
    <property type="match status" value="1"/>
</dbReference>
<keyword evidence="3 6" id="KW-0815">Transposition</keyword>
<keyword evidence="5 6" id="KW-0233">DNA recombination</keyword>
<keyword evidence="6" id="KW-0814">Transposable element</keyword>
<dbReference type="GO" id="GO:0004803">
    <property type="term" value="F:transposase activity"/>
    <property type="evidence" value="ECO:0007669"/>
    <property type="project" value="UniProtKB-UniRule"/>
</dbReference>
<dbReference type="GO" id="GO:0003677">
    <property type="term" value="F:DNA binding"/>
    <property type="evidence" value="ECO:0007669"/>
    <property type="project" value="UniProtKB-UniRule"/>
</dbReference>
<evidence type="ECO:0000256" key="6">
    <source>
        <dbReference type="RuleBase" id="RU365089"/>
    </source>
</evidence>
<dbReference type="AlphaFoldDB" id="D6SB83"/>
<accession>D6SB83</accession>
<dbReference type="eggNOG" id="COG3328">
    <property type="taxonomic scope" value="Bacteria"/>
</dbReference>
<organism evidence="7">
    <name type="scientific">Finegoldia magna ATCC 53516</name>
    <dbReference type="NCBI Taxonomy" id="525282"/>
    <lineage>
        <taxon>Bacteria</taxon>
        <taxon>Bacillati</taxon>
        <taxon>Bacillota</taxon>
        <taxon>Tissierellia</taxon>
        <taxon>Tissierellales</taxon>
        <taxon>Peptoniphilaceae</taxon>
        <taxon>Finegoldia</taxon>
    </lineage>
</organism>
<name>D6SB83_FINMA</name>
<keyword evidence="4 6" id="KW-0238">DNA-binding</keyword>
<comment type="caution">
    <text evidence="7">The sequence shown here is derived from an EMBL/GenBank/DDBJ whole genome shotgun (WGS) entry which is preliminary data.</text>
</comment>
<comment type="function">
    <text evidence="1 6">Required for the transposition of the insertion element.</text>
</comment>
<dbReference type="PANTHER" id="PTHR33217">
    <property type="entry name" value="TRANSPOSASE FOR INSERTION SEQUENCE ELEMENT IS1081"/>
    <property type="match status" value="1"/>
</dbReference>
<comment type="similarity">
    <text evidence="2 6">Belongs to the transposase mutator family.</text>
</comment>
<evidence type="ECO:0000256" key="1">
    <source>
        <dbReference type="ARBA" id="ARBA00002190"/>
    </source>
</evidence>
<dbReference type="PANTHER" id="PTHR33217:SF5">
    <property type="entry name" value="MUTATOR FAMILY TRANSPOSASE"/>
    <property type="match status" value="1"/>
</dbReference>
<evidence type="ECO:0000256" key="4">
    <source>
        <dbReference type="ARBA" id="ARBA00023125"/>
    </source>
</evidence>
<evidence type="ECO:0000313" key="7">
    <source>
        <dbReference type="EMBL" id="EFH92733.1"/>
    </source>
</evidence>
<evidence type="ECO:0000256" key="3">
    <source>
        <dbReference type="ARBA" id="ARBA00022578"/>
    </source>
</evidence>
<dbReference type="Pfam" id="PF00872">
    <property type="entry name" value="Transposase_mut"/>
    <property type="match status" value="1"/>
</dbReference>
<evidence type="ECO:0000256" key="5">
    <source>
        <dbReference type="ARBA" id="ARBA00023172"/>
    </source>
</evidence>
<gene>
    <name evidence="7" type="ORF">HMPREF0391_11705</name>
</gene>
<dbReference type="STRING" id="525282.HMPREF0391_11705"/>
<dbReference type="NCBIfam" id="NF033543">
    <property type="entry name" value="transpos_IS256"/>
    <property type="match status" value="1"/>
</dbReference>
<dbReference type="HOGENOM" id="CLU_036805_2_1_9"/>
<dbReference type="InterPro" id="IPR001207">
    <property type="entry name" value="Transposase_mutator"/>
</dbReference>
<proteinExistence type="inferred from homology"/>
<protein>
    <recommendedName>
        <fullName evidence="6">Mutator family transposase</fullName>
    </recommendedName>
</protein>
<reference evidence="7" key="1">
    <citation type="submission" date="2010-05" db="EMBL/GenBank/DDBJ databases">
        <authorList>
            <person name="Muzny D."/>
            <person name="Qin X."/>
            <person name="Buhay C."/>
            <person name="Dugan-Rocha S."/>
            <person name="Ding Y."/>
            <person name="Chen G."/>
            <person name="Hawes A."/>
            <person name="Holder M."/>
            <person name="Jhangiani S."/>
            <person name="Johnson A."/>
            <person name="Khan Z."/>
            <person name="Li Z."/>
            <person name="Liu W."/>
            <person name="Liu X."/>
            <person name="Perez L."/>
            <person name="Shen H."/>
            <person name="Wang Q."/>
            <person name="Watt J."/>
            <person name="Xi L."/>
            <person name="Xin Y."/>
            <person name="Zhou J."/>
            <person name="Deng J."/>
            <person name="Jiang H."/>
            <person name="Liu Y."/>
            <person name="Qu J."/>
            <person name="Song X.-Z."/>
            <person name="Zhang L."/>
            <person name="Villasana D."/>
            <person name="Johnson A."/>
            <person name="Liu J."/>
            <person name="Liyanage D."/>
            <person name="Lorensuhewa L."/>
            <person name="Robinson T."/>
            <person name="Song A."/>
            <person name="Song B.-B."/>
            <person name="Dinh H."/>
            <person name="Thornton R."/>
            <person name="Coyle M."/>
            <person name="Francisco L."/>
            <person name="Jackson L."/>
            <person name="Javaid M."/>
            <person name="Korchina V."/>
            <person name="Kovar C."/>
            <person name="Mata R."/>
            <person name="Mathew T."/>
            <person name="Ngo R."/>
            <person name="Nguyen L."/>
            <person name="Nguyen N."/>
            <person name="Okwuonu G."/>
            <person name="Ongeri F."/>
            <person name="Pham C."/>
            <person name="Simmons D."/>
            <person name="Wilczek-Boney K."/>
            <person name="Hale W."/>
            <person name="Jakkamsetti A."/>
            <person name="Pham P."/>
            <person name="Ruth R."/>
            <person name="San Lucas F."/>
            <person name="Warren J."/>
            <person name="Zhang J."/>
            <person name="Zhao Z."/>
            <person name="Zhou C."/>
            <person name="Zhu D."/>
            <person name="Lee S."/>
            <person name="Bess C."/>
            <person name="Blankenburg K."/>
            <person name="Forbes L."/>
            <person name="Fu Q."/>
            <person name="Gubbala S."/>
            <person name="Hirani K."/>
            <person name="Jayaseelan J.C."/>
            <person name="Lara F."/>
            <person name="Munidasa M."/>
            <person name="Palculict T."/>
            <person name="Patil S."/>
            <person name="Pu L.-L."/>
            <person name="Saada N."/>
            <person name="Tang L."/>
            <person name="Weissenberger G."/>
            <person name="Zhu Y."/>
            <person name="Hemphill L."/>
            <person name="Shang Y."/>
            <person name="Youmans B."/>
            <person name="Ayvaz T."/>
            <person name="Ross M."/>
            <person name="Santibanez J."/>
            <person name="Aqrawi P."/>
            <person name="Gross S."/>
            <person name="Joshi V."/>
            <person name="Fowler G."/>
            <person name="Nazareth L."/>
            <person name="Reid J."/>
            <person name="Worley K."/>
            <person name="Petrosino J."/>
            <person name="Highlander S."/>
            <person name="Gibbs R."/>
        </authorList>
    </citation>
    <scope>NUCLEOTIDE SEQUENCE [LARGE SCALE GENOMIC DNA]</scope>
    <source>
        <strain evidence="7">ATCC 53516</strain>
    </source>
</reference>
<sequence length="294" mass="34490">MPRKRPETRLNKISKMLIEEYQPETVQDLQEALKDLLGDTMEQMLKAELDEHLDYEYGEKPLSLNTRNGSSKKTVKSSYGNIDLNIPRDREGSFEPQALKKYQKDISNIENQIISMYAKGMTTRDISTHIKEIYGFGISESMVSKITNKILPTIEEWQNRPLEKVYPFVFLDAIHYHVRENNIVVKKAVYIATRIQYRRIQRNTWNVGRRKMNQSKYWLLVLNQLKERGLEDILIVSTDNLSGFSQAIESVYPKTEIQKCIIHQIRNSTKFVSYRDIKELMKDLKTVYKASTKN</sequence>
<dbReference type="GO" id="GO:0006313">
    <property type="term" value="P:DNA transposition"/>
    <property type="evidence" value="ECO:0007669"/>
    <property type="project" value="UniProtKB-UniRule"/>
</dbReference>
<dbReference type="EMBL" id="ACHM02000003">
    <property type="protein sequence ID" value="EFH92733.1"/>
    <property type="molecule type" value="Genomic_DNA"/>
</dbReference>
<evidence type="ECO:0000256" key="2">
    <source>
        <dbReference type="ARBA" id="ARBA00010961"/>
    </source>
</evidence>